<organism evidence="1 2">
    <name type="scientific">Cylicostephanus goldi</name>
    <name type="common">Nematode worm</name>
    <dbReference type="NCBI Taxonomy" id="71465"/>
    <lineage>
        <taxon>Eukaryota</taxon>
        <taxon>Metazoa</taxon>
        <taxon>Ecdysozoa</taxon>
        <taxon>Nematoda</taxon>
        <taxon>Chromadorea</taxon>
        <taxon>Rhabditida</taxon>
        <taxon>Rhabditina</taxon>
        <taxon>Rhabditomorpha</taxon>
        <taxon>Strongyloidea</taxon>
        <taxon>Strongylidae</taxon>
        <taxon>Cylicostephanus</taxon>
    </lineage>
</organism>
<protein>
    <submittedName>
        <fullName evidence="1">Uncharacterized protein</fullName>
    </submittedName>
</protein>
<reference evidence="1 2" key="1">
    <citation type="submission" date="2018-11" db="EMBL/GenBank/DDBJ databases">
        <authorList>
            <consortium name="Pathogen Informatics"/>
        </authorList>
    </citation>
    <scope>NUCLEOTIDE SEQUENCE [LARGE SCALE GENOMIC DNA]</scope>
</reference>
<dbReference type="EMBL" id="UYRV01104600">
    <property type="protein sequence ID" value="VDN19751.1"/>
    <property type="molecule type" value="Genomic_DNA"/>
</dbReference>
<proteinExistence type="predicted"/>
<dbReference type="OrthoDB" id="5784654at2759"/>
<dbReference type="AlphaFoldDB" id="A0A3P7MNV8"/>
<evidence type="ECO:0000313" key="2">
    <source>
        <dbReference type="Proteomes" id="UP000271889"/>
    </source>
</evidence>
<gene>
    <name evidence="1" type="ORF">CGOC_LOCUS8650</name>
</gene>
<name>A0A3P7MNV8_CYLGO</name>
<evidence type="ECO:0000313" key="1">
    <source>
        <dbReference type="EMBL" id="VDN19751.1"/>
    </source>
</evidence>
<accession>A0A3P7MNV8</accession>
<dbReference type="Proteomes" id="UP000271889">
    <property type="component" value="Unassembled WGS sequence"/>
</dbReference>
<keyword evidence="2" id="KW-1185">Reference proteome</keyword>
<sequence length="137" mass="15310">MQYEYNLTAVGLTPRFPYISLGNCMGLDCKKPGAEIANGSADITLGTVWQSESRYEQVDFTVPIGVVYFGYVIKESTQVEVEDYIADAFRGSVGKHKLLLLKLISLFVAWHLNTQKLTTFAKRTCSRLHLATVVDIN</sequence>